<feature type="region of interest" description="Disordered" evidence="1">
    <location>
        <begin position="1"/>
        <end position="21"/>
    </location>
</feature>
<evidence type="ECO:0000313" key="2">
    <source>
        <dbReference type="EMBL" id="CAE6473899.1"/>
    </source>
</evidence>
<gene>
    <name evidence="2" type="ORF">RDB_LOCUS181000</name>
</gene>
<accession>A0A8H3C3E4</accession>
<evidence type="ECO:0000256" key="1">
    <source>
        <dbReference type="SAM" id="MobiDB-lite"/>
    </source>
</evidence>
<protein>
    <submittedName>
        <fullName evidence="2">Uncharacterized protein</fullName>
    </submittedName>
</protein>
<reference evidence="2" key="1">
    <citation type="submission" date="2021-01" db="EMBL/GenBank/DDBJ databases">
        <authorList>
            <person name="Kaushik A."/>
        </authorList>
    </citation>
    <scope>NUCLEOTIDE SEQUENCE</scope>
    <source>
        <strain evidence="2">AG1-1C</strain>
    </source>
</reference>
<dbReference type="EMBL" id="CAJMWS010001135">
    <property type="protein sequence ID" value="CAE6473899.1"/>
    <property type="molecule type" value="Genomic_DNA"/>
</dbReference>
<proteinExistence type="predicted"/>
<feature type="compositionally biased region" description="Low complexity" evidence="1">
    <location>
        <begin position="643"/>
        <end position="672"/>
    </location>
</feature>
<comment type="caution">
    <text evidence="2">The sequence shown here is derived from an EMBL/GenBank/DDBJ whole genome shotgun (WGS) entry which is preliminary data.</text>
</comment>
<feature type="compositionally biased region" description="Basic and acidic residues" evidence="1">
    <location>
        <begin position="632"/>
        <end position="641"/>
    </location>
</feature>
<evidence type="ECO:0000313" key="3">
    <source>
        <dbReference type="Proteomes" id="UP000663846"/>
    </source>
</evidence>
<organism evidence="2 3">
    <name type="scientific">Rhizoctonia solani</name>
    <dbReference type="NCBI Taxonomy" id="456999"/>
    <lineage>
        <taxon>Eukaryota</taxon>
        <taxon>Fungi</taxon>
        <taxon>Dikarya</taxon>
        <taxon>Basidiomycota</taxon>
        <taxon>Agaricomycotina</taxon>
        <taxon>Agaricomycetes</taxon>
        <taxon>Cantharellales</taxon>
        <taxon>Ceratobasidiaceae</taxon>
        <taxon>Rhizoctonia</taxon>
    </lineage>
</organism>
<sequence>MLPTEDHPMGMGQESLHDSSIPGPNPSVAMHTLESMLHERQSEAAYSPPIHRPRIPYLPGPTLEDESRALAAQKKGSIPTKKNALRPCSPVVLSPVTGMNIDRDKIYEQHPVRESPYKITPQPAPRRPFLEAWRARMGLDVSANTGVDTPSKGGLLPTAVLDYIIVSMLLDAPPKTRPRCTLKGFALASKRFRNVAAPHIYQHVILRGNGDAGVYARTGNSKHVRSLTIQFEPHDPWNPYSVLMDQMLYPTRVHSPDQVQETGTEYFFPNLTQIALAARFAPDEARIMWFASSQIFGPEFGTGNFGPPNRAKLYESPGLLAAKLVELVPPKVKTVRLDADISELVAKFVITFVTRPGDTKGEFAIHSHALESTDPAPARTTIIMYGPSYGTSIICGGMGLAGPLQTVWNRFKRPEKQSRPEEVLPPTWEELGPGPRRSTRKSTSPYKTKPDEDSSSPTGKRGKLTAMVKSTRQMPMYAQSRVHPRGPSPEPEGALVPEIPKEPEPTPESTDVSFGQRCAWTAGNTLAQFPETIASAFKQVNDSFAQSTGNTPSAERIQFEGEDAEYPEFWRFVRNMTGSQSHVGVWHTTARTEVDTFITAYREKRFGANMEALKLQILDDSSNDVVVVERGVEPADPEKAMPGRNVANSSAAGSSSAGSSNRNSSMSSGSKGRAAKRVRIA</sequence>
<dbReference type="Proteomes" id="UP000663846">
    <property type="component" value="Unassembled WGS sequence"/>
</dbReference>
<feature type="region of interest" description="Disordered" evidence="1">
    <location>
        <begin position="414"/>
        <end position="512"/>
    </location>
</feature>
<dbReference type="AlphaFoldDB" id="A0A8H3C3E4"/>
<feature type="region of interest" description="Disordered" evidence="1">
    <location>
        <begin position="632"/>
        <end position="681"/>
    </location>
</feature>
<name>A0A8H3C3E4_9AGAM</name>